<evidence type="ECO:0000313" key="3">
    <source>
        <dbReference type="EMBL" id="ORZ38854.1"/>
    </source>
</evidence>
<evidence type="ECO:0000313" key="4">
    <source>
        <dbReference type="Proteomes" id="UP000193411"/>
    </source>
</evidence>
<gene>
    <name evidence="2" type="ORF">BCR44DRAFT_1506338</name>
    <name evidence="3" type="ORF">BCR44DRAFT_186241</name>
</gene>
<dbReference type="SMART" id="SM00173">
    <property type="entry name" value="RAS"/>
    <property type="match status" value="1"/>
</dbReference>
<organism evidence="2 4">
    <name type="scientific">Catenaria anguillulae PL171</name>
    <dbReference type="NCBI Taxonomy" id="765915"/>
    <lineage>
        <taxon>Eukaryota</taxon>
        <taxon>Fungi</taxon>
        <taxon>Fungi incertae sedis</taxon>
        <taxon>Blastocladiomycota</taxon>
        <taxon>Blastocladiomycetes</taxon>
        <taxon>Blastocladiales</taxon>
        <taxon>Catenariaceae</taxon>
        <taxon>Catenaria</taxon>
    </lineage>
</organism>
<dbReference type="OrthoDB" id="26525at2759"/>
<dbReference type="InterPro" id="IPR027417">
    <property type="entry name" value="P-loop_NTPase"/>
</dbReference>
<comment type="caution">
    <text evidence="2">The sequence shown here is derived from an EMBL/GenBank/DDBJ whole genome shotgun (WGS) entry which is preliminary data.</text>
</comment>
<dbReference type="PRINTS" id="PR00449">
    <property type="entry name" value="RASTRNSFRMNG"/>
</dbReference>
<keyword evidence="4" id="KW-1185">Reference proteome</keyword>
<dbReference type="SMART" id="SM00175">
    <property type="entry name" value="RAB"/>
    <property type="match status" value="1"/>
</dbReference>
<dbReference type="EMBL" id="MCFL01000007">
    <property type="protein sequence ID" value="ORZ38854.1"/>
    <property type="molecule type" value="Genomic_DNA"/>
</dbReference>
<dbReference type="CDD" id="cd00154">
    <property type="entry name" value="Rab"/>
    <property type="match status" value="1"/>
</dbReference>
<dbReference type="Gene3D" id="3.40.50.300">
    <property type="entry name" value="P-loop containing nucleotide triphosphate hydrolases"/>
    <property type="match status" value="1"/>
</dbReference>
<dbReference type="AlphaFoldDB" id="A0A1Y2H4A2"/>
<proteinExistence type="predicted"/>
<dbReference type="NCBIfam" id="TIGR00231">
    <property type="entry name" value="small_GTP"/>
    <property type="match status" value="1"/>
</dbReference>
<sequence>MLTTAAPAAPTNTDSRSNAAFLGGLDNKKILVVGSPRSGKSCLVSRYVSDSYPTETNGTVPYHQTLGADLVIKHIVDGENRLALSLWCLGGHQRYRSTLSQLFTDDVSAVLVAVDLLSSKSLDDAIEWMSQAKEMCPTALLYLCGTKADEVDKIAFKMPDLTRSARDAGAIAFKPTSAKTGAGVKDIFEDIVAKLREL</sequence>
<dbReference type="GO" id="GO:0005525">
    <property type="term" value="F:GTP binding"/>
    <property type="evidence" value="ECO:0007669"/>
    <property type="project" value="InterPro"/>
</dbReference>
<dbReference type="Proteomes" id="UP000193411">
    <property type="component" value="Unassembled WGS sequence"/>
</dbReference>
<keyword evidence="1" id="KW-0547">Nucleotide-binding</keyword>
<dbReference type="InterPro" id="IPR001806">
    <property type="entry name" value="Small_GTPase"/>
</dbReference>
<dbReference type="GO" id="GO:0003924">
    <property type="term" value="F:GTPase activity"/>
    <property type="evidence" value="ECO:0007669"/>
    <property type="project" value="InterPro"/>
</dbReference>
<keyword evidence="2" id="KW-0378">Hydrolase</keyword>
<name>A0A1Y2H4A2_9FUNG</name>
<protein>
    <submittedName>
        <fullName evidence="2">p-loop containing nucleoside triphosphate hydrolase protein</fullName>
    </submittedName>
</protein>
<reference evidence="2 4" key="1">
    <citation type="submission" date="2016-07" db="EMBL/GenBank/DDBJ databases">
        <title>Pervasive Adenine N6-methylation of Active Genes in Fungi.</title>
        <authorList>
            <consortium name="DOE Joint Genome Institute"/>
            <person name="Mondo S.J."/>
            <person name="Dannebaum R.O."/>
            <person name="Kuo R.C."/>
            <person name="Labutti K."/>
            <person name="Haridas S."/>
            <person name="Kuo A."/>
            <person name="Salamov A."/>
            <person name="Ahrendt S.R."/>
            <person name="Lipzen A."/>
            <person name="Sullivan W."/>
            <person name="Andreopoulos W.B."/>
            <person name="Clum A."/>
            <person name="Lindquist E."/>
            <person name="Daum C."/>
            <person name="Ramamoorthy G.K."/>
            <person name="Gryganskyi A."/>
            <person name="Culley D."/>
            <person name="Magnuson J.K."/>
            <person name="James T.Y."/>
            <person name="O'Malley M.A."/>
            <person name="Stajich J.E."/>
            <person name="Spatafora J.W."/>
            <person name="Visel A."/>
            <person name="Grigoriev I.V."/>
        </authorList>
    </citation>
    <scope>NUCLEOTIDE SEQUENCE [LARGE SCALE GENOMIC DNA]</scope>
    <source>
        <strain evidence="2 4">PL171</strain>
    </source>
</reference>
<dbReference type="Pfam" id="PF00071">
    <property type="entry name" value="Ras"/>
    <property type="match status" value="1"/>
</dbReference>
<evidence type="ECO:0000256" key="1">
    <source>
        <dbReference type="ARBA" id="ARBA00022741"/>
    </source>
</evidence>
<dbReference type="STRING" id="765915.A0A1Y2H4A2"/>
<dbReference type="PANTHER" id="PTHR47978">
    <property type="match status" value="1"/>
</dbReference>
<dbReference type="PROSITE" id="PS51419">
    <property type="entry name" value="RAB"/>
    <property type="match status" value="1"/>
</dbReference>
<dbReference type="SMART" id="SM00174">
    <property type="entry name" value="RHO"/>
    <property type="match status" value="1"/>
</dbReference>
<dbReference type="SUPFAM" id="SSF52540">
    <property type="entry name" value="P-loop containing nucleoside triphosphate hydrolases"/>
    <property type="match status" value="1"/>
</dbReference>
<dbReference type="InterPro" id="IPR005225">
    <property type="entry name" value="Small_GTP-bd"/>
</dbReference>
<evidence type="ECO:0000313" key="2">
    <source>
        <dbReference type="EMBL" id="ORZ29379.1"/>
    </source>
</evidence>
<accession>A0A1Y2H4A2</accession>
<dbReference type="EMBL" id="MCFL01000205">
    <property type="protein sequence ID" value="ORZ29379.1"/>
    <property type="molecule type" value="Genomic_DNA"/>
</dbReference>